<evidence type="ECO:0000313" key="1">
    <source>
        <dbReference type="EMBL" id="EJW98499.1"/>
    </source>
</evidence>
<protein>
    <submittedName>
        <fullName evidence="1">Uncharacterized protein</fullName>
    </submittedName>
</protein>
<sequence length="229" mass="25682">MHNVFDLRQLVHEVHLVVQTSCCVDDDNVGIVCLSRTDSIVGYTCWVAAHLLFDDGYTDTFAPDTELFYCCCSEGIGCAKIHFLAGLLKLVGQFANSGSLTDTVDTYDHDDVRLLVFWNIEAFAVVIAATGQECGNFFLKNIVQVTGADVFVACYSFFNPMDDLQSCVYTDVRGDEYIFQFVENFVVYLGFAGNSFGNFTENTGFGLFQTCVQYFFFSFFEKILKNPMS</sequence>
<dbReference type="AlphaFoldDB" id="J9GGK6"/>
<dbReference type="EMBL" id="AMCI01004234">
    <property type="protein sequence ID" value="EJW98499.1"/>
    <property type="molecule type" value="Genomic_DNA"/>
</dbReference>
<accession>J9GGK6</accession>
<name>J9GGK6_9ZZZZ</name>
<comment type="caution">
    <text evidence="1">The sequence shown here is derived from an EMBL/GenBank/DDBJ whole genome shotgun (WGS) entry which is preliminary data.</text>
</comment>
<reference evidence="1" key="1">
    <citation type="journal article" date="2012" name="PLoS ONE">
        <title>Gene sets for utilization of primary and secondary nutrition supplies in the distal gut of endangered iberian lynx.</title>
        <authorList>
            <person name="Alcaide M."/>
            <person name="Messina E."/>
            <person name="Richter M."/>
            <person name="Bargiela R."/>
            <person name="Peplies J."/>
            <person name="Huws S.A."/>
            <person name="Newbold C.J."/>
            <person name="Golyshin P.N."/>
            <person name="Simon M.A."/>
            <person name="Lopez G."/>
            <person name="Yakimov M.M."/>
            <person name="Ferrer M."/>
        </authorList>
    </citation>
    <scope>NUCLEOTIDE SEQUENCE</scope>
</reference>
<organism evidence="1">
    <name type="scientific">gut metagenome</name>
    <dbReference type="NCBI Taxonomy" id="749906"/>
    <lineage>
        <taxon>unclassified sequences</taxon>
        <taxon>metagenomes</taxon>
        <taxon>organismal metagenomes</taxon>
    </lineage>
</organism>
<proteinExistence type="predicted"/>
<gene>
    <name evidence="1" type="ORF">EVA_13394</name>
</gene>